<accession>A0A7X6D5R1</accession>
<dbReference type="AlphaFoldDB" id="A0A7X6D5R1"/>
<dbReference type="InterPro" id="IPR040891">
    <property type="entry name" value="HEPN_SAV_6107"/>
</dbReference>
<reference evidence="2 3" key="1">
    <citation type="submission" date="2020-03" db="EMBL/GenBank/DDBJ databases">
        <title>Draft genome of Streptomyces sp. ventii, isolated from the Axial Seamount in the Pacific Ocean, and resequencing of the two type strains Streptomyces lonarensis strain NCL 716 and Streptomyces bohaiensis strain 11A07.</title>
        <authorList>
            <person name="Loughran R.M."/>
            <person name="Pfannmuller K.M."/>
            <person name="Wasson B.J."/>
            <person name="Deadmond M.C."/>
            <person name="Paddock B.E."/>
            <person name="Koyack M.J."/>
            <person name="Gallegos D.A."/>
            <person name="Mitchell E.A."/>
            <person name="Ushijima B."/>
            <person name="Saw J.H."/>
            <person name="Mcphail K.L."/>
            <person name="Videau P."/>
        </authorList>
    </citation>
    <scope>NUCLEOTIDE SEQUENCE [LARGE SCALE GENOMIC DNA]</scope>
    <source>
        <strain evidence="2 3">NCL716</strain>
    </source>
</reference>
<name>A0A7X6D5R1_9ACTN</name>
<dbReference type="Pfam" id="PF18726">
    <property type="entry name" value="HEPN_SAV_6107"/>
    <property type="match status" value="1"/>
</dbReference>
<protein>
    <recommendedName>
        <fullName evidence="1">SAV-6107-like HEPN domain-containing protein</fullName>
    </recommendedName>
</protein>
<organism evidence="2 3">
    <name type="scientific">Streptomyces lonarensis</name>
    <dbReference type="NCBI Taxonomy" id="700599"/>
    <lineage>
        <taxon>Bacteria</taxon>
        <taxon>Bacillati</taxon>
        <taxon>Actinomycetota</taxon>
        <taxon>Actinomycetes</taxon>
        <taxon>Kitasatosporales</taxon>
        <taxon>Streptomycetaceae</taxon>
        <taxon>Streptomyces</taxon>
    </lineage>
</organism>
<gene>
    <name evidence="2" type="ORF">HCN56_24750</name>
</gene>
<evidence type="ECO:0000313" key="3">
    <source>
        <dbReference type="Proteomes" id="UP000578686"/>
    </source>
</evidence>
<comment type="caution">
    <text evidence="2">The sequence shown here is derived from an EMBL/GenBank/DDBJ whole genome shotgun (WGS) entry which is preliminary data.</text>
</comment>
<evidence type="ECO:0000259" key="1">
    <source>
        <dbReference type="Pfam" id="PF18726"/>
    </source>
</evidence>
<feature type="domain" description="SAV-6107-like HEPN" evidence="1">
    <location>
        <begin position="35"/>
        <end position="135"/>
    </location>
</feature>
<dbReference type="Proteomes" id="UP000578686">
    <property type="component" value="Unassembled WGS sequence"/>
</dbReference>
<sequence length="154" mass="16516">MTGSPADVHPVLRRAAAPPAALDLLDKAERGLETAAACEDPGDAYVAVHLAALRAAAAVVAVRGRPEVTERGRRRIRSVWEMLPEAAPELAEWSALFTASAARRERVEAGVRNAVRRDEADELARAVGMFLRLVQSMLPHQPTLPRQTAAEPGG</sequence>
<dbReference type="RefSeq" id="WP_167974769.1">
    <property type="nucleotide sequence ID" value="NZ_BHZG01000181.1"/>
</dbReference>
<evidence type="ECO:0000313" key="2">
    <source>
        <dbReference type="EMBL" id="NJQ08692.1"/>
    </source>
</evidence>
<keyword evidence="3" id="KW-1185">Reference proteome</keyword>
<proteinExistence type="predicted"/>
<dbReference type="EMBL" id="JAAVJD010000382">
    <property type="protein sequence ID" value="NJQ08692.1"/>
    <property type="molecule type" value="Genomic_DNA"/>
</dbReference>